<dbReference type="EMBL" id="CACVAQ010000080">
    <property type="protein sequence ID" value="CAA6803014.1"/>
    <property type="molecule type" value="Genomic_DNA"/>
</dbReference>
<feature type="transmembrane region" description="Helical" evidence="1">
    <location>
        <begin position="6"/>
        <end position="27"/>
    </location>
</feature>
<dbReference type="SUPFAM" id="SSF48452">
    <property type="entry name" value="TPR-like"/>
    <property type="match status" value="1"/>
</dbReference>
<feature type="transmembrane region" description="Helical" evidence="1">
    <location>
        <begin position="122"/>
        <end position="143"/>
    </location>
</feature>
<dbReference type="Gene3D" id="1.25.40.10">
    <property type="entry name" value="Tetratricopeptide repeat domain"/>
    <property type="match status" value="1"/>
</dbReference>
<protein>
    <submittedName>
        <fullName evidence="2">Uncharacterized protein</fullName>
    </submittedName>
</protein>
<keyword evidence="1" id="KW-0472">Membrane</keyword>
<feature type="transmembrane region" description="Helical" evidence="1">
    <location>
        <begin position="369"/>
        <end position="388"/>
    </location>
</feature>
<feature type="transmembrane region" description="Helical" evidence="1">
    <location>
        <begin position="188"/>
        <end position="210"/>
    </location>
</feature>
<name>A0A6S6SDC8_9BACT</name>
<dbReference type="AlphaFoldDB" id="A0A6S6SDC8"/>
<keyword evidence="1" id="KW-0812">Transmembrane</keyword>
<keyword evidence="1" id="KW-1133">Transmembrane helix</keyword>
<sequence>MNKQSTIARIAWAICILVGIVLSLKALREPDLWWMYRTGEWMLENGQVTKSDPFSYTFAGTEWINVKWFFEVLIATGKNWFGVEFIFVFQAIVTLLILTFFYKSANLIHQATSEESDYQNKPFMGLIFTGLLMLFTIDYRLIGRPEMTSHAMVAIYLWLFWKQYYQPSSKWILLLIPLQILWTNMHEAFGTGMVLMLAYLGATWVHYAYGRKKNWAIEAPKLLSIAVGAALLGIVLNPRGIQMWLHPFEIFSQLEHNQFTTELASIWKISYWEKEAYLNLFFLSVSLLFVLVLPFIYKKRLADKAVPVTVQTKKKAKGKAKKGAAPKVGTTSKTTFASWFDTSIQKFGMGNGLLFFMLFYLSITAYRNIPFFILAAAPIFAVGIENLFRKINAQKWLSPLLLGLGLFFYGTVITGKYHEWSGSRDTYGLQVLSSHNPVGAANFIQDNQIEGTCFSDYLTSAYLLWKLQPNFKTYIDLRDLDIFPTSFFADFARTTAVPSAFEEKDDSLNFNYIVLFRPQFQSLHQYLLNSASYELVFVDPVASVYLKNNLQNEALIKKYGFTRNGFKDQFSKLEAVPSSSVPYLISKLFNPFYTPTDYSETDEDAIAGSYYLSLQQTNLAFERAKASVRAGVEPWKGYELLGNIYNNAAFQGTDVDSLRQNYIQQAAYQYNQAIEAKPDYIGAIVGNATLALQQQNFTTAISLLNQALDIDENYSPAIQYLALCYKILSNQNGQDQSNTQQWLDYSLQLNRLTPNKPSILLDIGIAYCYLGNCPKSVEYLKDIMTVTGLPPEEFKTATRCVKKCGG</sequence>
<feature type="transmembrane region" description="Helical" evidence="1">
    <location>
        <begin position="222"/>
        <end position="241"/>
    </location>
</feature>
<evidence type="ECO:0000256" key="1">
    <source>
        <dbReference type="SAM" id="Phobius"/>
    </source>
</evidence>
<feature type="transmembrane region" description="Helical" evidence="1">
    <location>
        <begin position="276"/>
        <end position="297"/>
    </location>
</feature>
<gene>
    <name evidence="2" type="ORF">HELGO_WM12061</name>
</gene>
<organism evidence="2">
    <name type="scientific">uncultured Aureispira sp</name>
    <dbReference type="NCBI Taxonomy" id="1331704"/>
    <lineage>
        <taxon>Bacteria</taxon>
        <taxon>Pseudomonadati</taxon>
        <taxon>Bacteroidota</taxon>
        <taxon>Saprospiria</taxon>
        <taxon>Saprospirales</taxon>
        <taxon>Saprospiraceae</taxon>
        <taxon>Aureispira</taxon>
        <taxon>environmental samples</taxon>
    </lineage>
</organism>
<reference evidence="2" key="1">
    <citation type="submission" date="2020-01" db="EMBL/GenBank/DDBJ databases">
        <authorList>
            <person name="Meier V. D."/>
            <person name="Meier V D."/>
        </authorList>
    </citation>
    <scope>NUCLEOTIDE SEQUENCE</scope>
    <source>
        <strain evidence="2">HLG_WM_MAG_10</strain>
    </source>
</reference>
<evidence type="ECO:0000313" key="2">
    <source>
        <dbReference type="EMBL" id="CAA6803014.1"/>
    </source>
</evidence>
<proteinExistence type="predicted"/>
<feature type="transmembrane region" description="Helical" evidence="1">
    <location>
        <begin position="347"/>
        <end position="363"/>
    </location>
</feature>
<accession>A0A6S6SDC8</accession>
<feature type="transmembrane region" description="Helical" evidence="1">
    <location>
        <begin position="80"/>
        <end position="102"/>
    </location>
</feature>
<dbReference type="InterPro" id="IPR011990">
    <property type="entry name" value="TPR-like_helical_dom_sf"/>
</dbReference>
<feature type="transmembrane region" description="Helical" evidence="1">
    <location>
        <begin position="400"/>
        <end position="417"/>
    </location>
</feature>